<dbReference type="EMBL" id="MN175499">
    <property type="protein sequence ID" value="QID05832.1"/>
    <property type="molecule type" value="Genomic_DNA"/>
</dbReference>
<evidence type="ECO:0000256" key="2">
    <source>
        <dbReference type="ARBA" id="ARBA00023043"/>
    </source>
</evidence>
<dbReference type="PROSITE" id="PS50088">
    <property type="entry name" value="ANK_REPEAT"/>
    <property type="match status" value="1"/>
</dbReference>
<name>A0A6G6AAH1_9VIRU</name>
<dbReference type="Pfam" id="PF12796">
    <property type="entry name" value="Ank_2"/>
    <property type="match status" value="1"/>
</dbReference>
<sequence length="323" mass="37348">MFFIILIDSIKITMNTLENLQYVSLDFMMFNDKNTRVDVRIGWYNFIRNKNNPEELNNYFNHDEKIYILYDCIRDKKFNEFLRIFSIFDGINLSKDEEDLLLNWACANDMFDAVKFLVEYGINVTNNLSIKIAACYNNKADIIKYLVESGADPHLDNEYALCMAINRGNVDIFNYLLKCGCNVNARNNYCIKRCVTKKLPIYFLNTLIEYGADIHCDNDFLLKEAIYNNDIGSTIILLQCGVNVSCLATMHLLHIIENGDYELVKLLIDHGVNFSKINNKIIKESTNKQKINLLVAQGVDFSIVFKLLGQNSLNNFEFSDSEI</sequence>
<dbReference type="SUPFAM" id="SSF48403">
    <property type="entry name" value="Ankyrin repeat"/>
    <property type="match status" value="1"/>
</dbReference>
<dbReference type="InterPro" id="IPR036770">
    <property type="entry name" value="Ankyrin_rpt-contain_sf"/>
</dbReference>
<evidence type="ECO:0000313" key="3">
    <source>
        <dbReference type="EMBL" id="QID05832.1"/>
    </source>
</evidence>
<organism evidence="3">
    <name type="scientific">Borely moumouvirus</name>
    <dbReference type="NCBI Taxonomy" id="2712067"/>
    <lineage>
        <taxon>Viruses</taxon>
        <taxon>Varidnaviria</taxon>
        <taxon>Bamfordvirae</taxon>
        <taxon>Nucleocytoviricota</taxon>
        <taxon>Megaviricetes</taxon>
        <taxon>Imitervirales</taxon>
        <taxon>Mimiviridae</taxon>
        <taxon>Megamimivirinae</taxon>
        <taxon>Moumouvirus</taxon>
    </lineage>
</organism>
<dbReference type="InterPro" id="IPR002110">
    <property type="entry name" value="Ankyrin_rpt"/>
</dbReference>
<proteinExistence type="predicted"/>
<dbReference type="PROSITE" id="PS50297">
    <property type="entry name" value="ANK_REP_REGION"/>
    <property type="match status" value="1"/>
</dbReference>
<evidence type="ECO:0000256" key="1">
    <source>
        <dbReference type="ARBA" id="ARBA00022737"/>
    </source>
</evidence>
<keyword evidence="1" id="KW-0677">Repeat</keyword>
<dbReference type="PANTHER" id="PTHR24198">
    <property type="entry name" value="ANKYRIN REPEAT AND PROTEIN KINASE DOMAIN-CONTAINING PROTEIN"/>
    <property type="match status" value="1"/>
</dbReference>
<dbReference type="Gene3D" id="1.25.40.20">
    <property type="entry name" value="Ankyrin repeat-containing domain"/>
    <property type="match status" value="2"/>
</dbReference>
<reference evidence="3" key="1">
    <citation type="submission" date="2019-07" db="EMBL/GenBank/DDBJ databases">
        <title>The discovery of a new lineage B mimivirus raises questions about particles surface fibrils.</title>
        <authorList>
            <person name="Silva L.K.S."/>
            <person name="Rodrigues R.A.L."/>
            <person name="Andrade A.C.S.P."/>
            <person name="Hikida H."/>
            <person name="Andreani J."/>
            <person name="Levasseur A."/>
            <person name="La Scola B."/>
            <person name="Abrahao J.S."/>
        </authorList>
    </citation>
    <scope>NUCLEOTIDE SEQUENCE</scope>
    <source>
        <strain evidence="3">B60</strain>
    </source>
</reference>
<keyword evidence="2" id="KW-0040">ANK repeat</keyword>
<accession>A0A6G6AAH1</accession>
<dbReference type="PANTHER" id="PTHR24198:SF165">
    <property type="entry name" value="ANKYRIN REPEAT-CONTAINING PROTEIN-RELATED"/>
    <property type="match status" value="1"/>
</dbReference>
<protein>
    <submittedName>
        <fullName evidence="3">Ankyrin repeat-containing protein</fullName>
    </submittedName>
</protein>
<dbReference type="SMART" id="SM00248">
    <property type="entry name" value="ANK"/>
    <property type="match status" value="6"/>
</dbReference>